<dbReference type="AlphaFoldDB" id="A0AAN6FZD9"/>
<feature type="region of interest" description="Disordered" evidence="3">
    <location>
        <begin position="1"/>
        <end position="24"/>
    </location>
</feature>
<dbReference type="Gene3D" id="2.30.42.10">
    <property type="match status" value="1"/>
</dbReference>
<dbReference type="PROSITE" id="PS50106">
    <property type="entry name" value="PDZ"/>
    <property type="match status" value="1"/>
</dbReference>
<organism evidence="5 6">
    <name type="scientific">Friedmanniomyces endolithicus</name>
    <dbReference type="NCBI Taxonomy" id="329885"/>
    <lineage>
        <taxon>Eukaryota</taxon>
        <taxon>Fungi</taxon>
        <taxon>Dikarya</taxon>
        <taxon>Ascomycota</taxon>
        <taxon>Pezizomycotina</taxon>
        <taxon>Dothideomycetes</taxon>
        <taxon>Dothideomycetidae</taxon>
        <taxon>Mycosphaerellales</taxon>
        <taxon>Teratosphaeriaceae</taxon>
        <taxon>Friedmanniomyces</taxon>
    </lineage>
</organism>
<reference evidence="5" key="1">
    <citation type="submission" date="2021-12" db="EMBL/GenBank/DDBJ databases">
        <title>Black yeast isolated from Biological Soil Crust.</title>
        <authorList>
            <person name="Kurbessoian T."/>
        </authorList>
    </citation>
    <scope>NUCLEOTIDE SEQUENCE</scope>
    <source>
        <strain evidence="5">CCFEE 5208</strain>
    </source>
</reference>
<dbReference type="Gene3D" id="6.10.140.1710">
    <property type="match status" value="1"/>
</dbReference>
<feature type="compositionally biased region" description="Polar residues" evidence="3">
    <location>
        <begin position="8"/>
        <end position="21"/>
    </location>
</feature>
<evidence type="ECO:0000256" key="3">
    <source>
        <dbReference type="SAM" id="MobiDB-lite"/>
    </source>
</evidence>
<dbReference type="InterPro" id="IPR040815">
    <property type="entry name" value="Nas2_N"/>
</dbReference>
<feature type="compositionally biased region" description="Polar residues" evidence="3">
    <location>
        <begin position="117"/>
        <end position="133"/>
    </location>
</feature>
<evidence type="ECO:0000313" key="6">
    <source>
        <dbReference type="Proteomes" id="UP001168146"/>
    </source>
</evidence>
<evidence type="ECO:0000313" key="5">
    <source>
        <dbReference type="EMBL" id="KAK0327245.1"/>
    </source>
</evidence>
<evidence type="ECO:0000259" key="4">
    <source>
        <dbReference type="PROSITE" id="PS50106"/>
    </source>
</evidence>
<dbReference type="InterPro" id="IPR001478">
    <property type="entry name" value="PDZ"/>
</dbReference>
<dbReference type="SUPFAM" id="SSF50156">
    <property type="entry name" value="PDZ domain-like"/>
    <property type="match status" value="1"/>
</dbReference>
<name>A0AAN6FZD9_9PEZI</name>
<protein>
    <submittedName>
        <fullName evidence="5">26S proteasome regulatory subunit</fullName>
    </submittedName>
</protein>
<sequence length="283" mass="30534">MPDLHAPTVTSGPTSQNTANGTERKLTLPQLMAKKEDLEAELSALGSVLDSHKVTMTTPLLTPDGFPRADIDVAQIRTTRARIIRLKNDYKSAMSKLEVAVQEQFASGKPLDVAQPARSQASTNGGNVDSSRGSAIEPPFAKVNTVVPNSPAEEAGLRAGDKITRFGGANWTNHERLSKVAQVVQQNENIRYPDPGKSNDGPTRFMTLASGTAPSKPAQAIKPGHQAMMRAWPRYNASKRVSGNSNRIQNMMAPTRMGVQTTINAARVKVILIFTCCVQDKCS</sequence>
<accession>A0AAN6FZD9</accession>
<gene>
    <name evidence="5" type="primary">NAS2_1</name>
    <name evidence="5" type="ORF">LTR82_002008</name>
</gene>
<proteinExistence type="inferred from homology"/>
<dbReference type="InterPro" id="IPR035269">
    <property type="entry name" value="PSMD9"/>
</dbReference>
<keyword evidence="5" id="KW-0647">Proteasome</keyword>
<dbReference type="InterPro" id="IPR036034">
    <property type="entry name" value="PDZ_sf"/>
</dbReference>
<dbReference type="Pfam" id="PF17820">
    <property type="entry name" value="PDZ_6"/>
    <property type="match status" value="1"/>
</dbReference>
<dbReference type="GO" id="GO:0070682">
    <property type="term" value="P:proteasome regulatory particle assembly"/>
    <property type="evidence" value="ECO:0007669"/>
    <property type="project" value="InterPro"/>
</dbReference>
<dbReference type="InterPro" id="IPR041489">
    <property type="entry name" value="PDZ_6"/>
</dbReference>
<keyword evidence="2" id="KW-0143">Chaperone</keyword>
<dbReference type="GO" id="GO:0005634">
    <property type="term" value="C:nucleus"/>
    <property type="evidence" value="ECO:0007669"/>
    <property type="project" value="TreeGrafter"/>
</dbReference>
<dbReference type="GO" id="GO:0000502">
    <property type="term" value="C:proteasome complex"/>
    <property type="evidence" value="ECO:0007669"/>
    <property type="project" value="UniProtKB-KW"/>
</dbReference>
<dbReference type="EMBL" id="JASUXU010000003">
    <property type="protein sequence ID" value="KAK0327245.1"/>
    <property type="molecule type" value="Genomic_DNA"/>
</dbReference>
<feature type="region of interest" description="Disordered" evidence="3">
    <location>
        <begin position="113"/>
        <end position="136"/>
    </location>
</feature>
<evidence type="ECO:0000256" key="2">
    <source>
        <dbReference type="ARBA" id="ARBA00023186"/>
    </source>
</evidence>
<dbReference type="Pfam" id="PF18265">
    <property type="entry name" value="Nas2_N"/>
    <property type="match status" value="1"/>
</dbReference>
<dbReference type="Proteomes" id="UP001168146">
    <property type="component" value="Unassembled WGS sequence"/>
</dbReference>
<dbReference type="PANTHER" id="PTHR12651">
    <property type="entry name" value="26S PROTEASOME NON-ATPASE REGULATORY SUBUNIT 9"/>
    <property type="match status" value="1"/>
</dbReference>
<dbReference type="GO" id="GO:0005737">
    <property type="term" value="C:cytoplasm"/>
    <property type="evidence" value="ECO:0007669"/>
    <property type="project" value="TreeGrafter"/>
</dbReference>
<evidence type="ECO:0000256" key="1">
    <source>
        <dbReference type="ARBA" id="ARBA00005256"/>
    </source>
</evidence>
<feature type="domain" description="PDZ" evidence="4">
    <location>
        <begin position="110"/>
        <end position="186"/>
    </location>
</feature>
<comment type="similarity">
    <text evidence="1">Belongs to the proteasome subunit p27 family.</text>
</comment>
<comment type="caution">
    <text evidence="5">The sequence shown here is derived from an EMBL/GenBank/DDBJ whole genome shotgun (WGS) entry which is preliminary data.</text>
</comment>
<dbReference type="PANTHER" id="PTHR12651:SF1">
    <property type="entry name" value="26S PROTEASOME NON-ATPASE REGULATORY SUBUNIT 9"/>
    <property type="match status" value="1"/>
</dbReference>